<dbReference type="PIRSF" id="PIRSF006060">
    <property type="entry name" value="AA_transporter"/>
    <property type="match status" value="1"/>
</dbReference>
<dbReference type="Pfam" id="PF13520">
    <property type="entry name" value="AA_permease_2"/>
    <property type="match status" value="1"/>
</dbReference>
<evidence type="ECO:0000313" key="8">
    <source>
        <dbReference type="EMBL" id="MEV0974897.1"/>
    </source>
</evidence>
<dbReference type="PANTHER" id="PTHR42770">
    <property type="entry name" value="AMINO ACID TRANSPORTER-RELATED"/>
    <property type="match status" value="1"/>
</dbReference>
<comment type="subcellular location">
    <subcellularLocation>
        <location evidence="1">Cell membrane</location>
        <topology evidence="1">Multi-pass membrane protein</topology>
    </subcellularLocation>
</comment>
<dbReference type="InterPro" id="IPR050367">
    <property type="entry name" value="APC_superfamily"/>
</dbReference>
<evidence type="ECO:0000256" key="6">
    <source>
        <dbReference type="SAM" id="MobiDB-lite"/>
    </source>
</evidence>
<feature type="transmembrane region" description="Helical" evidence="7">
    <location>
        <begin position="70"/>
        <end position="93"/>
    </location>
</feature>
<organism evidence="8 9">
    <name type="scientific">Microtetraspora glauca</name>
    <dbReference type="NCBI Taxonomy" id="1996"/>
    <lineage>
        <taxon>Bacteria</taxon>
        <taxon>Bacillati</taxon>
        <taxon>Actinomycetota</taxon>
        <taxon>Actinomycetes</taxon>
        <taxon>Streptosporangiales</taxon>
        <taxon>Streptosporangiaceae</taxon>
        <taxon>Microtetraspora</taxon>
    </lineage>
</organism>
<feature type="transmembrane region" description="Helical" evidence="7">
    <location>
        <begin position="384"/>
        <end position="405"/>
    </location>
</feature>
<evidence type="ECO:0000256" key="4">
    <source>
        <dbReference type="ARBA" id="ARBA00022989"/>
    </source>
</evidence>
<dbReference type="PANTHER" id="PTHR42770:SF16">
    <property type="entry name" value="AMINO ACID PERMEASE"/>
    <property type="match status" value="1"/>
</dbReference>
<evidence type="ECO:0000313" key="9">
    <source>
        <dbReference type="Proteomes" id="UP001551675"/>
    </source>
</evidence>
<keyword evidence="2" id="KW-1003">Cell membrane</keyword>
<gene>
    <name evidence="8" type="ORF">AB0I59_40445</name>
</gene>
<evidence type="ECO:0000256" key="2">
    <source>
        <dbReference type="ARBA" id="ARBA00022475"/>
    </source>
</evidence>
<feature type="transmembrane region" description="Helical" evidence="7">
    <location>
        <begin position="99"/>
        <end position="125"/>
    </location>
</feature>
<feature type="transmembrane region" description="Helical" evidence="7">
    <location>
        <begin position="137"/>
        <end position="158"/>
    </location>
</feature>
<comment type="caution">
    <text evidence="8">The sequence shown here is derived from an EMBL/GenBank/DDBJ whole genome shotgun (WGS) entry which is preliminary data.</text>
</comment>
<keyword evidence="3 7" id="KW-0812">Transmembrane</keyword>
<keyword evidence="9" id="KW-1185">Reference proteome</keyword>
<feature type="transmembrane region" description="Helical" evidence="7">
    <location>
        <begin position="30"/>
        <end position="49"/>
    </location>
</feature>
<evidence type="ECO:0000256" key="7">
    <source>
        <dbReference type="SAM" id="Phobius"/>
    </source>
</evidence>
<keyword evidence="5 7" id="KW-0472">Membrane</keyword>
<evidence type="ECO:0000256" key="1">
    <source>
        <dbReference type="ARBA" id="ARBA00004651"/>
    </source>
</evidence>
<feature type="compositionally biased region" description="Polar residues" evidence="6">
    <location>
        <begin position="472"/>
        <end position="481"/>
    </location>
</feature>
<accession>A0ABV3GTF1</accession>
<evidence type="ECO:0000256" key="5">
    <source>
        <dbReference type="ARBA" id="ARBA00023136"/>
    </source>
</evidence>
<dbReference type="EMBL" id="JBFALK010000037">
    <property type="protein sequence ID" value="MEV0974897.1"/>
    <property type="molecule type" value="Genomic_DNA"/>
</dbReference>
<reference evidence="8 9" key="1">
    <citation type="submission" date="2024-06" db="EMBL/GenBank/DDBJ databases">
        <title>The Natural Products Discovery Center: Release of the First 8490 Sequenced Strains for Exploring Actinobacteria Biosynthetic Diversity.</title>
        <authorList>
            <person name="Kalkreuter E."/>
            <person name="Kautsar S.A."/>
            <person name="Yang D."/>
            <person name="Bader C.D."/>
            <person name="Teijaro C.N."/>
            <person name="Fluegel L."/>
            <person name="Davis C.M."/>
            <person name="Simpson J.R."/>
            <person name="Lauterbach L."/>
            <person name="Steele A.D."/>
            <person name="Gui C."/>
            <person name="Meng S."/>
            <person name="Li G."/>
            <person name="Viehrig K."/>
            <person name="Ye F."/>
            <person name="Su P."/>
            <person name="Kiefer A.F."/>
            <person name="Nichols A."/>
            <person name="Cepeda A.J."/>
            <person name="Yan W."/>
            <person name="Fan B."/>
            <person name="Jiang Y."/>
            <person name="Adhikari A."/>
            <person name="Zheng C.-J."/>
            <person name="Schuster L."/>
            <person name="Cowan T.M."/>
            <person name="Smanski M.J."/>
            <person name="Chevrette M.G."/>
            <person name="De Carvalho L.P.S."/>
            <person name="Shen B."/>
        </authorList>
    </citation>
    <scope>NUCLEOTIDE SEQUENCE [LARGE SCALE GENOMIC DNA]</scope>
    <source>
        <strain evidence="8 9">NPDC050100</strain>
    </source>
</reference>
<name>A0ABV3GTF1_MICGL</name>
<dbReference type="InterPro" id="IPR002293">
    <property type="entry name" value="AA/rel_permease1"/>
</dbReference>
<feature type="transmembrane region" description="Helical" evidence="7">
    <location>
        <begin position="320"/>
        <end position="338"/>
    </location>
</feature>
<proteinExistence type="predicted"/>
<dbReference type="RefSeq" id="WP_358142015.1">
    <property type="nucleotide sequence ID" value="NZ_JBFALK010000037.1"/>
</dbReference>
<sequence>MIAASAPLAAMIGVLPLSFALGGGAATPVMYVVAGVILLCFAVGYATMSRHVTSSGALYAYIRAGLGRRSAVAAALIALLSYNALAVMLVGAFGYFTRLILQIGFGFTAPWAVYAGIAIAVVGVLGYRNIDISAKVLGLLMAAELFILLVFDLCVVGNKGVQAFPLASLDVSTLSQGAIGLGLMFAFSSFLGFEATAVYGEETRDPQRTVPVATYTAVAVVAVFYGLTSWISVGAIGPNHVRSAAEQELGNLFFTMAEQYAGKTVSDVMTLFFLTSLLASLLAAHNSVNRYMFALGRERILPSRFGSPHPKHGSPARASLVQTMINIVVVGGFAVAGLDPYLTLSVSMSALGTLGAVLLQAAAAAAVLGFFWNRPDRHWWKTGLAPVLALLGLATAVVLIVANYAELTGVHSVVINSLPLLFPVVAVAGWLYALWLRRERPEVYAVIGRSVPRRPPEPADITDGTPRFPSAASASEPTRPE</sequence>
<keyword evidence="4 7" id="KW-1133">Transmembrane helix</keyword>
<feature type="transmembrane region" description="Helical" evidence="7">
    <location>
        <begin position="178"/>
        <end position="200"/>
    </location>
</feature>
<feature type="transmembrane region" description="Helical" evidence="7">
    <location>
        <begin position="268"/>
        <end position="288"/>
    </location>
</feature>
<protein>
    <submittedName>
        <fullName evidence="8">APC family permease</fullName>
    </submittedName>
</protein>
<feature type="transmembrane region" description="Helical" evidence="7">
    <location>
        <begin position="350"/>
        <end position="372"/>
    </location>
</feature>
<feature type="transmembrane region" description="Helical" evidence="7">
    <location>
        <begin position="212"/>
        <end position="233"/>
    </location>
</feature>
<dbReference type="Gene3D" id="1.20.1740.10">
    <property type="entry name" value="Amino acid/polyamine transporter I"/>
    <property type="match status" value="1"/>
</dbReference>
<evidence type="ECO:0000256" key="3">
    <source>
        <dbReference type="ARBA" id="ARBA00022692"/>
    </source>
</evidence>
<feature type="region of interest" description="Disordered" evidence="6">
    <location>
        <begin position="452"/>
        <end position="481"/>
    </location>
</feature>
<dbReference type="Proteomes" id="UP001551675">
    <property type="component" value="Unassembled WGS sequence"/>
</dbReference>
<feature type="transmembrane region" description="Helical" evidence="7">
    <location>
        <begin position="417"/>
        <end position="435"/>
    </location>
</feature>